<dbReference type="GO" id="GO:0004656">
    <property type="term" value="F:procollagen-proline 4-dioxygenase activity"/>
    <property type="evidence" value="ECO:0007669"/>
    <property type="project" value="TreeGrafter"/>
</dbReference>
<comment type="cofactor">
    <cofactor evidence="1">
        <name>L-ascorbate</name>
        <dbReference type="ChEBI" id="CHEBI:38290"/>
    </cofactor>
</comment>
<comment type="caution">
    <text evidence="8">The sequence shown here is derived from an EMBL/GenBank/DDBJ whole genome shotgun (WGS) entry which is preliminary data.</text>
</comment>
<evidence type="ECO:0000313" key="8">
    <source>
        <dbReference type="EMBL" id="KAH7358137.1"/>
    </source>
</evidence>
<dbReference type="FunFam" id="2.60.120.620:FF:000021">
    <property type="entry name" value="WGS project CABT00000000 data, contig 2.8"/>
    <property type="match status" value="1"/>
</dbReference>
<dbReference type="InterPro" id="IPR044862">
    <property type="entry name" value="Pro_4_hyd_alph_FE2OG_OXY"/>
</dbReference>
<dbReference type="AlphaFoldDB" id="A0A8K0TAQ5"/>
<name>A0A8K0TAQ5_9PEZI</name>
<dbReference type="PANTHER" id="PTHR10869:SF236">
    <property type="entry name" value="PROLYL 4-HYDROXYLASE ALPHA SUBUNIT DOMAIN-CONTAINING PROTEIN"/>
    <property type="match status" value="1"/>
</dbReference>
<dbReference type="OrthoDB" id="69177at2759"/>
<evidence type="ECO:0000256" key="2">
    <source>
        <dbReference type="ARBA" id="ARBA00022723"/>
    </source>
</evidence>
<dbReference type="GO" id="GO:0031418">
    <property type="term" value="F:L-ascorbic acid binding"/>
    <property type="evidence" value="ECO:0007669"/>
    <property type="project" value="InterPro"/>
</dbReference>
<evidence type="ECO:0000256" key="1">
    <source>
        <dbReference type="ARBA" id="ARBA00001961"/>
    </source>
</evidence>
<evidence type="ECO:0000313" key="9">
    <source>
        <dbReference type="Proteomes" id="UP000813385"/>
    </source>
</evidence>
<keyword evidence="4" id="KW-0560">Oxidoreductase</keyword>
<feature type="compositionally biased region" description="Pro residues" evidence="6">
    <location>
        <begin position="34"/>
        <end position="43"/>
    </location>
</feature>
<dbReference type="InterPro" id="IPR045054">
    <property type="entry name" value="P4HA-like"/>
</dbReference>
<dbReference type="PROSITE" id="PS51471">
    <property type="entry name" value="FE2OG_OXY"/>
    <property type="match status" value="1"/>
</dbReference>
<sequence>MPKPKKVTAAGKGGQPSNKTGHSSSKTTSSAVQAPPPSWPQFKPPLPVIDLTPQPLEACPDKVVLISNFWPRSLCNSYVAHLSGLPLVTTPGKPKRGEAVRVNDRFQVDDPRFAGRLWLETGLREALTQDDSLTPLWGGEVVGLNSNIRIYRYSKGQYFDAHYDDSNWVSVPSDPADPTSPSIPCKTTWTLLLYLTTSSTGGDDSGCAGGETVFFPHDRRSAAEEIAVPPQSGLVLLHKHGDDCMLHEGREVTAGEKWIIRTDLCVRR</sequence>
<protein>
    <recommendedName>
        <fullName evidence="7">Fe2OG dioxygenase domain-containing protein</fullName>
    </recommendedName>
</protein>
<dbReference type="EMBL" id="JAGPXD010000004">
    <property type="protein sequence ID" value="KAH7358137.1"/>
    <property type="molecule type" value="Genomic_DNA"/>
</dbReference>
<reference evidence="8" key="1">
    <citation type="journal article" date="2021" name="Nat. Commun.">
        <title>Genetic determinants of endophytism in the Arabidopsis root mycobiome.</title>
        <authorList>
            <person name="Mesny F."/>
            <person name="Miyauchi S."/>
            <person name="Thiergart T."/>
            <person name="Pickel B."/>
            <person name="Atanasova L."/>
            <person name="Karlsson M."/>
            <person name="Huettel B."/>
            <person name="Barry K.W."/>
            <person name="Haridas S."/>
            <person name="Chen C."/>
            <person name="Bauer D."/>
            <person name="Andreopoulos W."/>
            <person name="Pangilinan J."/>
            <person name="LaButti K."/>
            <person name="Riley R."/>
            <person name="Lipzen A."/>
            <person name="Clum A."/>
            <person name="Drula E."/>
            <person name="Henrissat B."/>
            <person name="Kohler A."/>
            <person name="Grigoriev I.V."/>
            <person name="Martin F.M."/>
            <person name="Hacquard S."/>
        </authorList>
    </citation>
    <scope>NUCLEOTIDE SEQUENCE</scope>
    <source>
        <strain evidence="8">MPI-CAGE-AT-0016</strain>
    </source>
</reference>
<proteinExistence type="predicted"/>
<dbReference type="InterPro" id="IPR005123">
    <property type="entry name" value="Oxoglu/Fe-dep_dioxygenase_dom"/>
</dbReference>
<dbReference type="InterPro" id="IPR006620">
    <property type="entry name" value="Pro_4_hyd_alph"/>
</dbReference>
<feature type="domain" description="Fe2OG dioxygenase" evidence="7">
    <location>
        <begin position="143"/>
        <end position="268"/>
    </location>
</feature>
<feature type="region of interest" description="Disordered" evidence="6">
    <location>
        <begin position="1"/>
        <end position="43"/>
    </location>
</feature>
<dbReference type="SMART" id="SM00702">
    <property type="entry name" value="P4Hc"/>
    <property type="match status" value="1"/>
</dbReference>
<dbReference type="Pfam" id="PF13640">
    <property type="entry name" value="2OG-FeII_Oxy_3"/>
    <property type="match status" value="1"/>
</dbReference>
<keyword evidence="5" id="KW-0408">Iron</keyword>
<keyword evidence="9" id="KW-1185">Reference proteome</keyword>
<evidence type="ECO:0000256" key="5">
    <source>
        <dbReference type="ARBA" id="ARBA00023004"/>
    </source>
</evidence>
<dbReference type="Gene3D" id="2.60.120.620">
    <property type="entry name" value="q2cbj1_9rhob like domain"/>
    <property type="match status" value="1"/>
</dbReference>
<accession>A0A8K0TAQ5</accession>
<organism evidence="8 9">
    <name type="scientific">Plectosphaerella cucumerina</name>
    <dbReference type="NCBI Taxonomy" id="40658"/>
    <lineage>
        <taxon>Eukaryota</taxon>
        <taxon>Fungi</taxon>
        <taxon>Dikarya</taxon>
        <taxon>Ascomycota</taxon>
        <taxon>Pezizomycotina</taxon>
        <taxon>Sordariomycetes</taxon>
        <taxon>Hypocreomycetidae</taxon>
        <taxon>Glomerellales</taxon>
        <taxon>Plectosphaerellaceae</taxon>
        <taxon>Plectosphaerella</taxon>
    </lineage>
</organism>
<evidence type="ECO:0000256" key="3">
    <source>
        <dbReference type="ARBA" id="ARBA00022964"/>
    </source>
</evidence>
<feature type="compositionally biased region" description="Low complexity" evidence="6">
    <location>
        <begin position="17"/>
        <end position="30"/>
    </location>
</feature>
<dbReference type="GO" id="GO:0005783">
    <property type="term" value="C:endoplasmic reticulum"/>
    <property type="evidence" value="ECO:0007669"/>
    <property type="project" value="TreeGrafter"/>
</dbReference>
<dbReference type="Proteomes" id="UP000813385">
    <property type="component" value="Unassembled WGS sequence"/>
</dbReference>
<keyword evidence="3" id="KW-0223">Dioxygenase</keyword>
<dbReference type="GO" id="GO:0005506">
    <property type="term" value="F:iron ion binding"/>
    <property type="evidence" value="ECO:0007669"/>
    <property type="project" value="InterPro"/>
</dbReference>
<dbReference type="PANTHER" id="PTHR10869">
    <property type="entry name" value="PROLYL 4-HYDROXYLASE ALPHA SUBUNIT"/>
    <property type="match status" value="1"/>
</dbReference>
<evidence type="ECO:0000259" key="7">
    <source>
        <dbReference type="PROSITE" id="PS51471"/>
    </source>
</evidence>
<evidence type="ECO:0000256" key="6">
    <source>
        <dbReference type="SAM" id="MobiDB-lite"/>
    </source>
</evidence>
<keyword evidence="2" id="KW-0479">Metal-binding</keyword>
<gene>
    <name evidence="8" type="ORF">B0T11DRAFT_100085</name>
</gene>
<evidence type="ECO:0000256" key="4">
    <source>
        <dbReference type="ARBA" id="ARBA00023002"/>
    </source>
</evidence>